<dbReference type="PANTHER" id="PTHR23413:SF1">
    <property type="entry name" value="RIBOSOMAL PROTEIN L32"/>
    <property type="match status" value="1"/>
</dbReference>
<keyword evidence="2 6" id="KW-0689">Ribosomal protein</keyword>
<accession>A0A8J6KM23</accession>
<organism evidence="6 7">
    <name type="scientific">Microtus ochrogaster</name>
    <name type="common">Prairie vole</name>
    <dbReference type="NCBI Taxonomy" id="79684"/>
    <lineage>
        <taxon>Eukaryota</taxon>
        <taxon>Metazoa</taxon>
        <taxon>Chordata</taxon>
        <taxon>Craniata</taxon>
        <taxon>Vertebrata</taxon>
        <taxon>Euteleostomi</taxon>
        <taxon>Mammalia</taxon>
        <taxon>Eutheria</taxon>
        <taxon>Euarchontoglires</taxon>
        <taxon>Glires</taxon>
        <taxon>Rodentia</taxon>
        <taxon>Myomorpha</taxon>
        <taxon>Muroidea</taxon>
        <taxon>Cricetidae</taxon>
        <taxon>Arvicolinae</taxon>
        <taxon>Microtus</taxon>
    </lineage>
</organism>
<evidence type="ECO:0000313" key="7">
    <source>
        <dbReference type="Proteomes" id="UP000710432"/>
    </source>
</evidence>
<reference evidence="6" key="1">
    <citation type="submission" date="2020-03" db="EMBL/GenBank/DDBJ databases">
        <title>Studies in the Genomics of Life Span.</title>
        <authorList>
            <person name="Glass D."/>
        </authorList>
    </citation>
    <scope>NUCLEOTIDE SEQUENCE</scope>
    <source>
        <strain evidence="6">LTLLF</strain>
        <tissue evidence="6">Muscle</tissue>
    </source>
</reference>
<evidence type="ECO:0000256" key="5">
    <source>
        <dbReference type="SAM" id="MobiDB-lite"/>
    </source>
</evidence>
<evidence type="ECO:0000256" key="4">
    <source>
        <dbReference type="ARBA" id="ARBA00035335"/>
    </source>
</evidence>
<dbReference type="PANTHER" id="PTHR23413">
    <property type="entry name" value="60S RIBOSOMAL PROTEIN L32 AND DNA-DIRECTED RNA POLYMERASE II, SUBUNIT N"/>
    <property type="match status" value="1"/>
</dbReference>
<dbReference type="GO" id="GO:0006412">
    <property type="term" value="P:translation"/>
    <property type="evidence" value="ECO:0007669"/>
    <property type="project" value="InterPro"/>
</dbReference>
<name>A0A8J6KM23_MICOH</name>
<gene>
    <name evidence="6" type="ORF">LTLLF_191685</name>
</gene>
<comment type="caution">
    <text evidence="6">The sequence shown here is derived from an EMBL/GenBank/DDBJ whole genome shotgun (WGS) entry which is preliminary data.</text>
</comment>
<dbReference type="AlphaFoldDB" id="A0A8J6KM23"/>
<proteinExistence type="inferred from homology"/>
<comment type="similarity">
    <text evidence="1">Belongs to the eukaryotic ribosomal protein eL32 family.</text>
</comment>
<dbReference type="Proteomes" id="UP000710432">
    <property type="component" value="Unassembled WGS sequence"/>
</dbReference>
<dbReference type="GO" id="GO:0003735">
    <property type="term" value="F:structural constituent of ribosome"/>
    <property type="evidence" value="ECO:0007669"/>
    <property type="project" value="InterPro"/>
</dbReference>
<evidence type="ECO:0000256" key="3">
    <source>
        <dbReference type="ARBA" id="ARBA00023274"/>
    </source>
</evidence>
<dbReference type="SUPFAM" id="SSF52042">
    <property type="entry name" value="Ribosomal protein L32e"/>
    <property type="match status" value="1"/>
</dbReference>
<evidence type="ECO:0000313" key="6">
    <source>
        <dbReference type="EMBL" id="KAH0502598.1"/>
    </source>
</evidence>
<feature type="region of interest" description="Disordered" evidence="5">
    <location>
        <begin position="77"/>
        <end position="130"/>
    </location>
</feature>
<dbReference type="Pfam" id="PF01655">
    <property type="entry name" value="Ribosomal_L32e"/>
    <property type="match status" value="1"/>
</dbReference>
<evidence type="ECO:0000256" key="1">
    <source>
        <dbReference type="ARBA" id="ARBA00008431"/>
    </source>
</evidence>
<feature type="compositionally biased region" description="Polar residues" evidence="5">
    <location>
        <begin position="77"/>
        <end position="98"/>
    </location>
</feature>
<keyword evidence="3" id="KW-0687">Ribonucleoprotein</keyword>
<dbReference type="EMBL" id="JAATJU010025852">
    <property type="protein sequence ID" value="KAH0502598.1"/>
    <property type="molecule type" value="Genomic_DNA"/>
</dbReference>
<sequence length="130" mass="14740">MAALQPLVKSKVIKNRTKKFTQHQSNGYVKIKQNWLKPRGVESSVQRRFKDRILMSSIGYGNSKETKHICLAVKSNTAGHESHQPQWYQSHQPQCHQSPNPNATRVTNPNATRTTNPNATRATNPNTRLP</sequence>
<evidence type="ECO:0000256" key="2">
    <source>
        <dbReference type="ARBA" id="ARBA00022980"/>
    </source>
</evidence>
<dbReference type="GO" id="GO:0022625">
    <property type="term" value="C:cytosolic large ribosomal subunit"/>
    <property type="evidence" value="ECO:0007669"/>
    <property type="project" value="TreeGrafter"/>
</dbReference>
<dbReference type="InterPro" id="IPR001515">
    <property type="entry name" value="Ribosomal_eL32"/>
</dbReference>
<dbReference type="InterPro" id="IPR036351">
    <property type="entry name" value="Ribosomal_eL32_sf"/>
</dbReference>
<dbReference type="SMART" id="SM01393">
    <property type="entry name" value="Ribosomal_L32e"/>
    <property type="match status" value="1"/>
</dbReference>
<protein>
    <recommendedName>
        <fullName evidence="4">60S ribosomal protein L32</fullName>
    </recommendedName>
</protein>
<feature type="compositionally biased region" description="Low complexity" evidence="5">
    <location>
        <begin position="99"/>
        <end position="130"/>
    </location>
</feature>